<dbReference type="GO" id="GO:0006355">
    <property type="term" value="P:regulation of DNA-templated transcription"/>
    <property type="evidence" value="ECO:0007669"/>
    <property type="project" value="InterPro"/>
</dbReference>
<dbReference type="AlphaFoldDB" id="A0A644ZB34"/>
<sequence length="87" mass="10355">MSNSKKLIAELSKTFCQEFNEAFQKESKKISRFIDDRLILYIEERKSSTFLEEMKHGYLAMAELNLESAEIGFERDMYDLIEYEARL</sequence>
<proteinExistence type="predicted"/>
<accession>A0A644ZB34</accession>
<dbReference type="InterPro" id="IPR013321">
    <property type="entry name" value="Arc_rbn_hlx_hlx"/>
</dbReference>
<evidence type="ECO:0008006" key="2">
    <source>
        <dbReference type="Google" id="ProtNLM"/>
    </source>
</evidence>
<evidence type="ECO:0000313" key="1">
    <source>
        <dbReference type="EMBL" id="MPM37498.1"/>
    </source>
</evidence>
<name>A0A644ZB34_9ZZZZ</name>
<gene>
    <name evidence="1" type="ORF">SDC9_84115</name>
</gene>
<protein>
    <recommendedName>
        <fullName evidence="2">CopG family transcriptional regulator</fullName>
    </recommendedName>
</protein>
<dbReference type="Gene3D" id="1.10.1220.10">
    <property type="entry name" value="Met repressor-like"/>
    <property type="match status" value="1"/>
</dbReference>
<dbReference type="EMBL" id="VSSQ01007970">
    <property type="protein sequence ID" value="MPM37498.1"/>
    <property type="molecule type" value="Genomic_DNA"/>
</dbReference>
<comment type="caution">
    <text evidence="1">The sequence shown here is derived from an EMBL/GenBank/DDBJ whole genome shotgun (WGS) entry which is preliminary data.</text>
</comment>
<reference evidence="1" key="1">
    <citation type="submission" date="2019-08" db="EMBL/GenBank/DDBJ databases">
        <authorList>
            <person name="Kucharzyk K."/>
            <person name="Murdoch R.W."/>
            <person name="Higgins S."/>
            <person name="Loffler F."/>
        </authorList>
    </citation>
    <scope>NUCLEOTIDE SEQUENCE</scope>
</reference>
<organism evidence="1">
    <name type="scientific">bioreactor metagenome</name>
    <dbReference type="NCBI Taxonomy" id="1076179"/>
    <lineage>
        <taxon>unclassified sequences</taxon>
        <taxon>metagenomes</taxon>
        <taxon>ecological metagenomes</taxon>
    </lineage>
</organism>